<feature type="non-terminal residue" evidence="3">
    <location>
        <position position="1"/>
    </location>
</feature>
<organism evidence="3 4">
    <name type="scientific">Escallonia herrerae</name>
    <dbReference type="NCBI Taxonomy" id="1293975"/>
    <lineage>
        <taxon>Eukaryota</taxon>
        <taxon>Viridiplantae</taxon>
        <taxon>Streptophyta</taxon>
        <taxon>Embryophyta</taxon>
        <taxon>Tracheophyta</taxon>
        <taxon>Spermatophyta</taxon>
        <taxon>Magnoliopsida</taxon>
        <taxon>eudicotyledons</taxon>
        <taxon>Gunneridae</taxon>
        <taxon>Pentapetalae</taxon>
        <taxon>asterids</taxon>
        <taxon>campanulids</taxon>
        <taxon>Escalloniales</taxon>
        <taxon>Escalloniaceae</taxon>
        <taxon>Escallonia</taxon>
    </lineage>
</organism>
<comment type="caution">
    <text evidence="3">The sequence shown here is derived from an EMBL/GenBank/DDBJ whole genome shotgun (WGS) entry which is preliminary data.</text>
</comment>
<name>A0AA88WER0_9ASTE</name>
<dbReference type="Proteomes" id="UP001188597">
    <property type="component" value="Unassembled WGS sequence"/>
</dbReference>
<dbReference type="AlphaFoldDB" id="A0AA88WER0"/>
<evidence type="ECO:0000256" key="1">
    <source>
        <dbReference type="SAM" id="MobiDB-lite"/>
    </source>
</evidence>
<protein>
    <recommendedName>
        <fullName evidence="2">Rab3GAP catalytic subunit conserved domain-containing protein</fullName>
    </recommendedName>
</protein>
<dbReference type="EMBL" id="JAVXUP010000543">
    <property type="protein sequence ID" value="KAK3025563.1"/>
    <property type="molecule type" value="Genomic_DNA"/>
</dbReference>
<reference evidence="3" key="1">
    <citation type="submission" date="2022-12" db="EMBL/GenBank/DDBJ databases">
        <title>Draft genome assemblies for two species of Escallonia (Escalloniales).</title>
        <authorList>
            <person name="Chanderbali A."/>
            <person name="Dervinis C."/>
            <person name="Anghel I."/>
            <person name="Soltis D."/>
            <person name="Soltis P."/>
            <person name="Zapata F."/>
        </authorList>
    </citation>
    <scope>NUCLEOTIDE SEQUENCE</scope>
    <source>
        <strain evidence="3">UCBG64.0493</strain>
        <tissue evidence="3">Leaf</tissue>
    </source>
</reference>
<evidence type="ECO:0000259" key="2">
    <source>
        <dbReference type="Pfam" id="PF13890"/>
    </source>
</evidence>
<dbReference type="GO" id="GO:0005096">
    <property type="term" value="F:GTPase activator activity"/>
    <property type="evidence" value="ECO:0007669"/>
    <property type="project" value="InterPro"/>
</dbReference>
<evidence type="ECO:0000313" key="4">
    <source>
        <dbReference type="Proteomes" id="UP001188597"/>
    </source>
</evidence>
<dbReference type="InterPro" id="IPR045700">
    <property type="entry name" value="Rab3GAP1"/>
</dbReference>
<accession>A0AA88WER0</accession>
<proteinExistence type="predicted"/>
<dbReference type="PANTHER" id="PTHR21422">
    <property type="entry name" value="RAB3 GTPASE-ACTIVATING PROTEIN CATALYTIC SUBUNIT"/>
    <property type="match status" value="1"/>
</dbReference>
<feature type="region of interest" description="Disordered" evidence="1">
    <location>
        <begin position="30"/>
        <end position="82"/>
    </location>
</feature>
<feature type="compositionally biased region" description="Basic and acidic residues" evidence="1">
    <location>
        <begin position="30"/>
        <end position="47"/>
    </location>
</feature>
<dbReference type="InterPro" id="IPR026147">
    <property type="entry name" value="Rab3GAP1_conserved"/>
</dbReference>
<feature type="region of interest" description="Disordered" evidence="1">
    <location>
        <begin position="655"/>
        <end position="713"/>
    </location>
</feature>
<feature type="compositionally biased region" description="Basic and acidic residues" evidence="1">
    <location>
        <begin position="657"/>
        <end position="677"/>
    </location>
</feature>
<dbReference type="PANTHER" id="PTHR21422:SF10">
    <property type="entry name" value="RAB3 GTPASE-ACTIVATING PROTEIN CATALYTIC SUBUNIT"/>
    <property type="match status" value="1"/>
</dbReference>
<keyword evidence="4" id="KW-1185">Reference proteome</keyword>
<evidence type="ECO:0000313" key="3">
    <source>
        <dbReference type="EMBL" id="KAK3025563.1"/>
    </source>
</evidence>
<gene>
    <name evidence="3" type="ORF">RJ639_041041</name>
</gene>
<sequence length="713" mass="79103">THPPADRYMEALSKAKTAFHSAAAKAERVFTDIKNSDFTTDRGKDFEESPNAPRPESPNGDVDSKSDHKVKKSRWKPTPIKTKQDWHERLKNMRIGKRGVEDNEKADNLTMSFAIFDENLYLISARDVPQSKMMIAAFWSLTVQHQCFARGINCTVHGTYGGSEAEDSNATNTNIIAPTAVMQKLAIAVEAGKKVKSMKDLLSSSRDSSPVREKAGLSFSAMKSLVLREKEEFGVDEKVLSLINSLLDAEGHFPGRKTSSGLETIANMTSLPKDIHGAPSECFIVKLSEAIGSLKTLRNMASFWFRVVAELRRLWSEGQYIPGIPSDETPDLNSCLLYQQLQVINCCVSRKKRRYIATESLASITRQASSDAEESAVCEGNLPATPLLYARIGTGELVLRLGADKQSDDLTMLETGEPIYTPVMQEGPLLTEDLIKETEEFVLRTGSVGAGCSQLLADMQAFKAANPGCILEDFVRWHSPPDWVETETNNEAKEDLDGSDLLTARGQLSGRMQKEGNLWHELWETAKPLPAVKQSPLFDEDLAVEGILNALEDIPPSELFEQLFVSLLGSGFVIAEATLSTNSNLSKLFYECKDYTVATCQGIWVDRIDDICQVYETVEMMLLDPDEVLRTAKQPEETTPSCEQKGRFKRLSFIFGGKERHSGKQPQKDPKHSEENPTRQSFSSIFSKRPPKPGSASPAEKPVCSLDNDWTVV</sequence>
<dbReference type="Pfam" id="PF13890">
    <property type="entry name" value="Rab3-GTPase_cat"/>
    <property type="match status" value="1"/>
</dbReference>
<feature type="domain" description="Rab3GAP catalytic subunit conserved" evidence="2">
    <location>
        <begin position="400"/>
        <end position="552"/>
    </location>
</feature>